<dbReference type="Gene3D" id="1.20.1090.10">
    <property type="entry name" value="Dehydroquinate synthase-like - alpha domain"/>
    <property type="match status" value="1"/>
</dbReference>
<dbReference type="InterPro" id="IPR039697">
    <property type="entry name" value="Alcohol_dehydrogenase_Fe"/>
</dbReference>
<organism evidence="4 5">
    <name type="scientific">Niallia oryzisoli</name>
    <dbReference type="NCBI Taxonomy" id="1737571"/>
    <lineage>
        <taxon>Bacteria</taxon>
        <taxon>Bacillati</taxon>
        <taxon>Bacillota</taxon>
        <taxon>Bacilli</taxon>
        <taxon>Bacillales</taxon>
        <taxon>Bacillaceae</taxon>
        <taxon>Niallia</taxon>
    </lineage>
</organism>
<dbReference type="PROSITE" id="PS00913">
    <property type="entry name" value="ADH_IRON_1"/>
    <property type="match status" value="1"/>
</dbReference>
<dbReference type="PANTHER" id="PTHR11496">
    <property type="entry name" value="ALCOHOL DEHYDROGENASE"/>
    <property type="match status" value="1"/>
</dbReference>
<dbReference type="PANTHER" id="PTHR11496:SF83">
    <property type="entry name" value="HYDROXYACID-OXOACID TRANSHYDROGENASE, MITOCHONDRIAL"/>
    <property type="match status" value="1"/>
</dbReference>
<dbReference type="Gene3D" id="3.40.50.1970">
    <property type="match status" value="1"/>
</dbReference>
<keyword evidence="5" id="KW-1185">Reference proteome</keyword>
<feature type="domain" description="Alcohol dehydrogenase iron-type/glycerol dehydrogenase GldA" evidence="2">
    <location>
        <begin position="12"/>
        <end position="189"/>
    </location>
</feature>
<dbReference type="RefSeq" id="WP_338448228.1">
    <property type="nucleotide sequence ID" value="NZ_CP137640.1"/>
</dbReference>
<dbReference type="InterPro" id="IPR056798">
    <property type="entry name" value="ADH_Fe_C"/>
</dbReference>
<dbReference type="InterPro" id="IPR018211">
    <property type="entry name" value="ADH_Fe_CS"/>
</dbReference>
<dbReference type="Proteomes" id="UP001357223">
    <property type="component" value="Chromosome"/>
</dbReference>
<dbReference type="Pfam" id="PF00465">
    <property type="entry name" value="Fe-ADH"/>
    <property type="match status" value="1"/>
</dbReference>
<dbReference type="InterPro" id="IPR001670">
    <property type="entry name" value="ADH_Fe/GldA"/>
</dbReference>
<reference evidence="4 5" key="1">
    <citation type="submission" date="2023-10" db="EMBL/GenBank/DDBJ databases">
        <title>Niallia locisalis sp.nov. isolated from a salt pond sample.</title>
        <authorList>
            <person name="Li X.-J."/>
            <person name="Dong L."/>
        </authorList>
    </citation>
    <scope>NUCLEOTIDE SEQUENCE [LARGE SCALE GENOMIC DNA]</scope>
    <source>
        <strain evidence="4 5">DSM 29761</strain>
    </source>
</reference>
<name>A0ABZ2CDV2_9BACI</name>
<gene>
    <name evidence="4" type="ORF">R4Z09_18530</name>
</gene>
<proteinExistence type="predicted"/>
<dbReference type="CDD" id="cd14863">
    <property type="entry name" value="Fe-ADH-like"/>
    <property type="match status" value="1"/>
</dbReference>
<accession>A0ABZ2CDV2</accession>
<evidence type="ECO:0000313" key="5">
    <source>
        <dbReference type="Proteomes" id="UP001357223"/>
    </source>
</evidence>
<keyword evidence="1" id="KW-0560">Oxidoreductase</keyword>
<evidence type="ECO:0000259" key="3">
    <source>
        <dbReference type="Pfam" id="PF25137"/>
    </source>
</evidence>
<evidence type="ECO:0000313" key="4">
    <source>
        <dbReference type="EMBL" id="WVX79294.1"/>
    </source>
</evidence>
<evidence type="ECO:0000256" key="1">
    <source>
        <dbReference type="ARBA" id="ARBA00023002"/>
    </source>
</evidence>
<dbReference type="Pfam" id="PF25137">
    <property type="entry name" value="ADH_Fe_C"/>
    <property type="match status" value="1"/>
</dbReference>
<protein>
    <submittedName>
        <fullName evidence="4">Iron-containing alcohol dehydrogenase</fullName>
    </submittedName>
</protein>
<feature type="domain" description="Fe-containing alcohol dehydrogenase-like C-terminal" evidence="3">
    <location>
        <begin position="200"/>
        <end position="359"/>
    </location>
</feature>
<sequence>MNLSYFQYAVRTAIHSGAGIRTTLPSLVQGLGGKRVILFTDKGLNNAGVTSQVTEVFRGLSGQIQLAGIFDDIEQDARAQNINRAIQFVRERNGDTLIALGGGSVLDTVKSVRWALHKGYSDIQEGLTVMVREQWPDAEPINIPFIAIPTTAGTGSEVSIAALVYNENLKVKASLVSPYLSPDIALLDPELSTGLPPRITAFTGMDALTHAVEGYFSSKANPLTDAYALQAIKIILENLPIAVKEGGNVEARANMLLASSMAILAFTQTSSGIPVHNMAHVFGAKFGVPHGLANAILLPEILESLPNLYLARIKSFARVIGIENPSENDQQCLSEVVNFIRQFSAEIGLPNSFVDFKIDSLAGFVEAVHNDPTARYKIPANVIEKVAYKVSGLTVNA</sequence>
<evidence type="ECO:0000259" key="2">
    <source>
        <dbReference type="Pfam" id="PF00465"/>
    </source>
</evidence>
<dbReference type="EMBL" id="CP137640">
    <property type="protein sequence ID" value="WVX79294.1"/>
    <property type="molecule type" value="Genomic_DNA"/>
</dbReference>
<dbReference type="SUPFAM" id="SSF56796">
    <property type="entry name" value="Dehydroquinate synthase-like"/>
    <property type="match status" value="1"/>
</dbReference>